<dbReference type="InterPro" id="IPR000542">
    <property type="entry name" value="Carn_acyl_trans"/>
</dbReference>
<dbReference type="GO" id="GO:0006631">
    <property type="term" value="P:fatty acid metabolic process"/>
    <property type="evidence" value="ECO:0007669"/>
    <property type="project" value="UniProtKB-KW"/>
</dbReference>
<evidence type="ECO:0000256" key="7">
    <source>
        <dbReference type="SAM" id="MobiDB-lite"/>
    </source>
</evidence>
<dbReference type="Gene3D" id="1.10.275.20">
    <property type="entry name" value="Choline/Carnitine o-acyltransferase"/>
    <property type="match status" value="1"/>
</dbReference>
<dbReference type="PROSITE" id="PS00439">
    <property type="entry name" value="ACYLTRANSF_C_1"/>
    <property type="match status" value="1"/>
</dbReference>
<keyword evidence="6" id="KW-0012">Acyltransferase</keyword>
<evidence type="ECO:0000313" key="9">
    <source>
        <dbReference type="EMBL" id="KAA8905603.1"/>
    </source>
</evidence>
<dbReference type="Gene3D" id="3.30.559.10">
    <property type="entry name" value="Chloramphenicol acetyltransferase-like domain"/>
    <property type="match status" value="1"/>
</dbReference>
<dbReference type="OMA" id="YADGYYK"/>
<dbReference type="GO" id="GO:0005829">
    <property type="term" value="C:cytosol"/>
    <property type="evidence" value="ECO:0007669"/>
    <property type="project" value="TreeGrafter"/>
</dbReference>
<dbReference type="GO" id="GO:0004092">
    <property type="term" value="F:carnitine O-acetyltransferase activity"/>
    <property type="evidence" value="ECO:0007669"/>
    <property type="project" value="TreeGrafter"/>
</dbReference>
<accession>A0A642UU30</accession>
<feature type="compositionally biased region" description="Basic residues" evidence="7">
    <location>
        <begin position="826"/>
        <end position="840"/>
    </location>
</feature>
<comment type="caution">
    <text evidence="9">The sequence shown here is derived from an EMBL/GenBank/DDBJ whole genome shotgun (WGS) entry which is preliminary data.</text>
</comment>
<dbReference type="SUPFAM" id="SSF52777">
    <property type="entry name" value="CoA-dependent acyltransferases"/>
    <property type="match status" value="2"/>
</dbReference>
<dbReference type="InterPro" id="IPR023213">
    <property type="entry name" value="CAT-like_dom_sf"/>
</dbReference>
<feature type="region of interest" description="Disordered" evidence="7">
    <location>
        <begin position="723"/>
        <end position="785"/>
    </location>
</feature>
<name>A0A642UU30_DIURU</name>
<feature type="domain" description="Choline/carnitine acyltransferase" evidence="8">
    <location>
        <begin position="14"/>
        <end position="645"/>
    </location>
</feature>
<dbReference type="PANTHER" id="PTHR22589:SF48">
    <property type="entry name" value="CARNITINE O-ACETYLTRANSFERASE YAT2"/>
    <property type="match status" value="1"/>
</dbReference>
<keyword evidence="2" id="KW-0813">Transport</keyword>
<dbReference type="VEuPathDB" id="FungiDB:DIURU_001406"/>
<dbReference type="GO" id="GO:0009437">
    <property type="term" value="P:carnitine metabolic process"/>
    <property type="evidence" value="ECO:0007669"/>
    <property type="project" value="TreeGrafter"/>
</dbReference>
<dbReference type="PANTHER" id="PTHR22589">
    <property type="entry name" value="CARNITINE O-ACYLTRANSFERASE"/>
    <property type="match status" value="1"/>
</dbReference>
<dbReference type="Pfam" id="PF00755">
    <property type="entry name" value="Carn_acyltransf"/>
    <property type="match status" value="1"/>
</dbReference>
<comment type="similarity">
    <text evidence="1">Belongs to the carnitine/choline acetyltransferase family.</text>
</comment>
<evidence type="ECO:0000259" key="8">
    <source>
        <dbReference type="Pfam" id="PF00755"/>
    </source>
</evidence>
<keyword evidence="3" id="KW-0808">Transferase</keyword>
<evidence type="ECO:0000256" key="2">
    <source>
        <dbReference type="ARBA" id="ARBA00022448"/>
    </source>
</evidence>
<dbReference type="InterPro" id="IPR039551">
    <property type="entry name" value="Cho/carn_acyl_trans"/>
</dbReference>
<evidence type="ECO:0000256" key="1">
    <source>
        <dbReference type="ARBA" id="ARBA00005232"/>
    </source>
</evidence>
<proteinExistence type="inferred from homology"/>
<evidence type="ECO:0000256" key="4">
    <source>
        <dbReference type="ARBA" id="ARBA00022832"/>
    </source>
</evidence>
<evidence type="ECO:0000256" key="6">
    <source>
        <dbReference type="ARBA" id="ARBA00023315"/>
    </source>
</evidence>
<dbReference type="Proteomes" id="UP000449547">
    <property type="component" value="Unassembled WGS sequence"/>
</dbReference>
<evidence type="ECO:0000313" key="10">
    <source>
        <dbReference type="Proteomes" id="UP000449547"/>
    </source>
</evidence>
<dbReference type="InterPro" id="IPR042572">
    <property type="entry name" value="Carn_acyl_trans_N"/>
</dbReference>
<gene>
    <name evidence="9" type="ORF">DIURU_001406</name>
</gene>
<dbReference type="OrthoDB" id="240216at2759"/>
<keyword evidence="5" id="KW-0443">Lipid metabolism</keyword>
<keyword evidence="10" id="KW-1185">Reference proteome</keyword>
<reference evidence="9 10" key="1">
    <citation type="submission" date="2019-07" db="EMBL/GenBank/DDBJ databases">
        <title>Genome assembly of two rare yeast pathogens: Diutina rugosa and Trichomonascus ciferrii.</title>
        <authorList>
            <person name="Mixao V."/>
            <person name="Saus E."/>
            <person name="Hansen A."/>
            <person name="Lass-Flor C."/>
            <person name="Gabaldon T."/>
        </authorList>
    </citation>
    <scope>NUCLEOTIDE SEQUENCE [LARGE SCALE GENOMIC DNA]</scope>
    <source>
        <strain evidence="9 10">CBS 613</strain>
    </source>
</reference>
<evidence type="ECO:0000256" key="3">
    <source>
        <dbReference type="ARBA" id="ARBA00022679"/>
    </source>
</evidence>
<organism evidence="9 10">
    <name type="scientific">Diutina rugosa</name>
    <name type="common">Yeast</name>
    <name type="synonym">Candida rugosa</name>
    <dbReference type="NCBI Taxonomy" id="5481"/>
    <lineage>
        <taxon>Eukaryota</taxon>
        <taxon>Fungi</taxon>
        <taxon>Dikarya</taxon>
        <taxon>Ascomycota</taxon>
        <taxon>Saccharomycotina</taxon>
        <taxon>Pichiomycetes</taxon>
        <taxon>Debaryomycetaceae</taxon>
        <taxon>Diutina</taxon>
    </lineage>
</organism>
<feature type="compositionally biased region" description="Low complexity" evidence="7">
    <location>
        <begin position="732"/>
        <end position="748"/>
    </location>
</feature>
<feature type="region of interest" description="Disordered" evidence="7">
    <location>
        <begin position="816"/>
        <end position="852"/>
    </location>
</feature>
<sequence>MASMYELEDQLPRLPVPPLTQTVNQLLTALKPLLSSEEYLEVYEESAHFLSDPTINLIQKHLESASANPEVSCYLNAVTGDTAPGIYGELRGDTLPRNPYLVLAEDPYSKALHPPTMCERAASLVNSTLKFVIAVRNETLKPDVTPKNGKPLTMRGFRNLFGCTRIPAPDSSFNHVTMYKYNDINDSRHIIIICNNQYYKLELLTLYTPEEYAETKSKHKIWFNDHELSTILQQVVLEAEQVDQITSNRNSVGCLTTQSFGMWKDGRAELLKSNAEQIRAIDDALFVLVLDPESKPVTDEEKTVCISHGTSELVPGTNIQRGTCTSRWYDKLQLIVAGNATAGIVWESASMDSTAILRFISDIYTDSVLKLAKNINGHQYTLFDPNTQFVSADGKIIKPEPEYITFNFTPELSTLVRLSETRLADLVTQHEYVTSVLKLDSHLISKVGLSVDSVLQIAFQVANYSLYGRMVNTLEPITTRKFRDSRTELIPIQNDHITNLVKLFITSASQEDKWNWFKKCCETHHRQYLDAMQGRGFERHLMALTQVCKRSSARANLNSINPNLDPIPDLSRSKEDIPLLTNPLMSKISSPELLISNCGNPALHLFGIPPAIDQGYGIGYIIQKDRVLVTMCSKYRQARRLLSTVTQVLGDFRRMLVSRSDFVMKINDSSARKLELQRLRIQKELKNVRNDSVALRRPIELTTDRDFEEYESSVERRFDYAENLAQKSKPRSATSSAATETTPAASTPMVTIDSELSIHQYYPDGEDNTTARNRGRSDSQQSIGSEEYDILGGYGYFDIGEVELRSEELSRNESYLNSRTTSQFHSRAHSRAHSRLHSRRNSNTDLHRMNDLKEKHSLSERIRDRLVLDSDDNFVGKRRSASPELKTPRSLPQDIKARVGRQLDVRSFE</sequence>
<feature type="compositionally biased region" description="Polar residues" evidence="7">
    <location>
        <begin position="768"/>
        <end position="784"/>
    </location>
</feature>
<evidence type="ECO:0000256" key="5">
    <source>
        <dbReference type="ARBA" id="ARBA00023098"/>
    </source>
</evidence>
<keyword evidence="4" id="KW-0276">Fatty acid metabolism</keyword>
<dbReference type="InterPro" id="IPR042231">
    <property type="entry name" value="Cho/carn_acyl_trans_2"/>
</dbReference>
<dbReference type="EMBL" id="SWFT01000044">
    <property type="protein sequence ID" value="KAA8905603.1"/>
    <property type="molecule type" value="Genomic_DNA"/>
</dbReference>
<dbReference type="AlphaFoldDB" id="A0A642UU30"/>
<dbReference type="Gene3D" id="3.30.559.70">
    <property type="entry name" value="Choline/Carnitine o-acyltransferase, domain 2"/>
    <property type="match status" value="1"/>
</dbReference>
<dbReference type="GeneID" id="54780059"/>
<feature type="region of interest" description="Disordered" evidence="7">
    <location>
        <begin position="873"/>
        <end position="898"/>
    </location>
</feature>
<dbReference type="RefSeq" id="XP_034013763.1">
    <property type="nucleotide sequence ID" value="XM_034153946.1"/>
</dbReference>
<protein>
    <recommendedName>
        <fullName evidence="8">Choline/carnitine acyltransferase domain-containing protein</fullName>
    </recommendedName>
</protein>